<dbReference type="SUPFAM" id="SSF103473">
    <property type="entry name" value="MFS general substrate transporter"/>
    <property type="match status" value="1"/>
</dbReference>
<reference evidence="8" key="2">
    <citation type="submission" date="2024-08" db="UniProtKB">
        <authorList>
            <consortium name="EnsemblMetazoa"/>
        </authorList>
    </citation>
    <scope>IDENTIFICATION</scope>
</reference>
<protein>
    <recommendedName>
        <fullName evidence="7">Major facilitator superfamily associated domain-containing protein</fullName>
    </recommendedName>
</protein>
<feature type="transmembrane region" description="Helical" evidence="6">
    <location>
        <begin position="329"/>
        <end position="349"/>
    </location>
</feature>
<feature type="transmembrane region" description="Helical" evidence="6">
    <location>
        <begin position="12"/>
        <end position="33"/>
    </location>
</feature>
<keyword evidence="9" id="KW-1185">Reference proteome</keyword>
<evidence type="ECO:0000256" key="1">
    <source>
        <dbReference type="ARBA" id="ARBA00004141"/>
    </source>
</evidence>
<comment type="subcellular location">
    <subcellularLocation>
        <location evidence="1">Membrane</location>
        <topology evidence="1">Multi-pass membrane protein</topology>
    </subcellularLocation>
</comment>
<keyword evidence="4 6" id="KW-1133">Transmembrane helix</keyword>
<evidence type="ECO:0000256" key="2">
    <source>
        <dbReference type="ARBA" id="ARBA00005241"/>
    </source>
</evidence>
<evidence type="ECO:0000259" key="7">
    <source>
        <dbReference type="Pfam" id="PF12832"/>
    </source>
</evidence>
<dbReference type="InterPro" id="IPR024989">
    <property type="entry name" value="MFS_assoc_dom"/>
</dbReference>
<dbReference type="KEGG" id="dpa:109539894"/>
<comment type="similarity">
    <text evidence="2">Belongs to the major facilitator superfamily. MFSD6 family.</text>
</comment>
<feature type="transmembrane region" description="Helical" evidence="6">
    <location>
        <begin position="370"/>
        <end position="396"/>
    </location>
</feature>
<dbReference type="EnsemblMetazoa" id="XM_019907966.1">
    <property type="protein sequence ID" value="XP_019763525.1"/>
    <property type="gene ID" value="LOC109539894"/>
</dbReference>
<dbReference type="PANTHER" id="PTHR16172">
    <property type="entry name" value="MAJOR FACILITATOR SUPERFAMILY DOMAIN-CONTAINING PROTEIN 6-LIKE"/>
    <property type="match status" value="1"/>
</dbReference>
<proteinExistence type="inferred from homology"/>
<dbReference type="InterPro" id="IPR036259">
    <property type="entry name" value="MFS_trans_sf"/>
</dbReference>
<feature type="domain" description="Major facilitator superfamily associated" evidence="7">
    <location>
        <begin position="13"/>
        <end position="540"/>
    </location>
</feature>
<feature type="transmembrane region" description="Helical" evidence="6">
    <location>
        <begin position="446"/>
        <end position="466"/>
    </location>
</feature>
<dbReference type="InterPro" id="IPR051717">
    <property type="entry name" value="MFS_MFSD6"/>
</dbReference>
<feature type="transmembrane region" description="Helical" evidence="6">
    <location>
        <begin position="302"/>
        <end position="323"/>
    </location>
</feature>
<keyword evidence="5 6" id="KW-0472">Membrane</keyword>
<organism evidence="8 9">
    <name type="scientific">Dendroctonus ponderosae</name>
    <name type="common">Mountain pine beetle</name>
    <dbReference type="NCBI Taxonomy" id="77166"/>
    <lineage>
        <taxon>Eukaryota</taxon>
        <taxon>Metazoa</taxon>
        <taxon>Ecdysozoa</taxon>
        <taxon>Arthropoda</taxon>
        <taxon>Hexapoda</taxon>
        <taxon>Insecta</taxon>
        <taxon>Pterygota</taxon>
        <taxon>Neoptera</taxon>
        <taxon>Endopterygota</taxon>
        <taxon>Coleoptera</taxon>
        <taxon>Polyphaga</taxon>
        <taxon>Cucujiformia</taxon>
        <taxon>Curculionidae</taxon>
        <taxon>Scolytinae</taxon>
        <taxon>Dendroctonus</taxon>
    </lineage>
</organism>
<evidence type="ECO:0000256" key="6">
    <source>
        <dbReference type="SAM" id="Phobius"/>
    </source>
</evidence>
<feature type="transmembrane region" description="Helical" evidence="6">
    <location>
        <begin position="508"/>
        <end position="529"/>
    </location>
</feature>
<feature type="transmembrane region" description="Helical" evidence="6">
    <location>
        <begin position="541"/>
        <end position="560"/>
    </location>
</feature>
<feature type="transmembrane region" description="Helical" evidence="6">
    <location>
        <begin position="261"/>
        <end position="290"/>
    </location>
</feature>
<evidence type="ECO:0000256" key="5">
    <source>
        <dbReference type="ARBA" id="ARBA00023136"/>
    </source>
</evidence>
<feature type="transmembrane region" description="Helical" evidence="6">
    <location>
        <begin position="77"/>
        <end position="94"/>
    </location>
</feature>
<reference evidence="9" key="1">
    <citation type="journal article" date="2013" name="Genome Biol.">
        <title>Draft genome of the mountain pine beetle, Dendroctonus ponderosae Hopkins, a major forest pest.</title>
        <authorList>
            <person name="Keeling C.I."/>
            <person name="Yuen M.M."/>
            <person name="Liao N.Y."/>
            <person name="Docking T.R."/>
            <person name="Chan S.K."/>
            <person name="Taylor G.A."/>
            <person name="Palmquist D.L."/>
            <person name="Jackman S.D."/>
            <person name="Nguyen A."/>
            <person name="Li M."/>
            <person name="Henderson H."/>
            <person name="Janes J.K."/>
            <person name="Zhao Y."/>
            <person name="Pandoh P."/>
            <person name="Moore R."/>
            <person name="Sperling F.A."/>
            <person name="Huber D.P."/>
            <person name="Birol I."/>
            <person name="Jones S.J."/>
            <person name="Bohlmann J."/>
        </authorList>
    </citation>
    <scope>NUCLEOTIDE SEQUENCE</scope>
</reference>
<evidence type="ECO:0000256" key="3">
    <source>
        <dbReference type="ARBA" id="ARBA00022692"/>
    </source>
</evidence>
<feature type="transmembrane region" description="Helical" evidence="6">
    <location>
        <begin position="481"/>
        <end position="501"/>
    </location>
</feature>
<accession>A0AAR5PR76</accession>
<dbReference type="GeneID" id="109539894"/>
<dbReference type="GO" id="GO:0016020">
    <property type="term" value="C:membrane"/>
    <property type="evidence" value="ECO:0007669"/>
    <property type="project" value="UniProtKB-SubCell"/>
</dbReference>
<dbReference type="AlphaFoldDB" id="A0AAR5PR76"/>
<dbReference type="CDD" id="cd17335">
    <property type="entry name" value="MFS_MFSD6"/>
    <property type="match status" value="1"/>
</dbReference>
<name>A0AAR5PR76_DENPD</name>
<keyword evidence="3 6" id="KW-0812">Transmembrane</keyword>
<evidence type="ECO:0000313" key="9">
    <source>
        <dbReference type="Proteomes" id="UP000019118"/>
    </source>
</evidence>
<evidence type="ECO:0000256" key="4">
    <source>
        <dbReference type="ARBA" id="ARBA00022989"/>
    </source>
</evidence>
<feature type="transmembrane region" description="Helical" evidence="6">
    <location>
        <begin position="416"/>
        <end position="434"/>
    </location>
</feature>
<dbReference type="PANTHER" id="PTHR16172:SF30">
    <property type="entry name" value="SUGAR BABY, ISOFORM C"/>
    <property type="match status" value="1"/>
</dbReference>
<dbReference type="Gene3D" id="1.20.1250.20">
    <property type="entry name" value="MFS general substrate transporter like domains"/>
    <property type="match status" value="3"/>
</dbReference>
<evidence type="ECO:0000313" key="8">
    <source>
        <dbReference type="EnsemblMetazoa" id="XP_019763525.1"/>
    </source>
</evidence>
<sequence length="595" mass="65583">MKMKFEVNKQLVPMKAHYFLFNAGTGPIVPFLSVYARQLGFSSVVVGLIYTILPVSGMIAKPTFGAISDRFHCQKKIFLIAQLLTAVAFLAIYFSPKITMENHVEFNCNSSTAAVFLNTEDVNSEQLTLIQNKNSTFNCELTCPLTAEDLEVLCTDWKLSRFCGDATFELQNGVTFSTLVVLINEVLGKSAAGRYARDASSSDYMAFQIINVTQDESISNPSCPTANINSTCNVTCEDNDVNALFVTNEIADDIAYGSYQFWVFLALMITAWVGQAVTVSIGDAICFAMLGDKPNRYGYQRMFGALGWGLLSLIAGVLVDVMSEDKNQPNYSICFYLAAVILVLDFIVSSRLQYTQTKLSTNIFRDIGKLLLNVRILVFLLWCICVGMCTGLMWNFLLWLVQDLGQARGETRIQTLQGIIMGVQCLGGELPFFFLSGKILKKMGHISAMSLVLFALGVRFVLYSVIENPWYFIPIEFSNGLTFGLFYACMASYASIIAPLGTEATMQGLVGAVFEGVGVSLGSLLAGITLSKVSGSLAFRYFGFGALGACFVHISAQYLLRRKDSLPVVVRKPSLEKVRLDDQQELTSFDPLIPR</sequence>
<dbReference type="Pfam" id="PF12832">
    <property type="entry name" value="MFS_1_like"/>
    <property type="match status" value="1"/>
</dbReference>
<dbReference type="Proteomes" id="UP000019118">
    <property type="component" value="Unassembled WGS sequence"/>
</dbReference>